<accession>A0A836BQE7</accession>
<evidence type="ECO:0000256" key="5">
    <source>
        <dbReference type="ARBA" id="ARBA00023002"/>
    </source>
</evidence>
<keyword evidence="9" id="KW-1185">Reference proteome</keyword>
<evidence type="ECO:0000313" key="8">
    <source>
        <dbReference type="EMBL" id="KAG2485336.1"/>
    </source>
</evidence>
<sequence>MYRDLRTNLPREIMGYSDFPFTAEFLGPGYSADPRQFCGHREVLSYLEAFADFHDLRPLVRRRTRVLGVEPAGWWAQVISGADGPSAPGAAAESGAGAAGAGSEEGELGWVVTTERVASGPLAGPSGRMGGFPGAFGAGSPFGPGALGQGMGPGLGLGPGLGPVEASLAAGMAAEGGEVQQELYDAVVVANGHYSEPRLPLEVKGMLGPDGEAADGGRASPFPGEQVHSHNYRSPERWRGKVVLVVGASNSGEDISRELSAGGAARVLLAARAWKNDAWGADPRPYGPGGNIYRMPMVTELHADGSATFEGGQREPHVDAVIYCTGFRYTFPFLKGAAATAAAVYDNCVGSPGPLWEHMLPVGPLGPGLSFLGLPWKVVPFPLAEAQARLVARLLSGRAALPPREAMEADVAAWGETMRQRGMPKRHSHMLGDDQFAYCDRLAALAGPDVPRLPPWREALYRAISKLKRSDPDNYKDGDLTAAVGDGGATAAAAAADLAAQAAALTGRPGGSLTGAGAGPASGPAGPAGYGKGVGFGAAAAVAMPAPRKGP</sequence>
<protein>
    <recommendedName>
        <fullName evidence="6">Flavin-containing monooxygenase</fullName>
        <ecNumber evidence="6">1.-.-.-</ecNumber>
    </recommendedName>
</protein>
<organism evidence="8 9">
    <name type="scientific">Edaphochlamys debaryana</name>
    <dbReference type="NCBI Taxonomy" id="47281"/>
    <lineage>
        <taxon>Eukaryota</taxon>
        <taxon>Viridiplantae</taxon>
        <taxon>Chlorophyta</taxon>
        <taxon>core chlorophytes</taxon>
        <taxon>Chlorophyceae</taxon>
        <taxon>CS clade</taxon>
        <taxon>Chlamydomonadales</taxon>
        <taxon>Chlamydomonadales incertae sedis</taxon>
        <taxon>Edaphochlamys</taxon>
    </lineage>
</organism>
<evidence type="ECO:0000256" key="4">
    <source>
        <dbReference type="ARBA" id="ARBA00022857"/>
    </source>
</evidence>
<keyword evidence="2 6" id="KW-0285">Flavoprotein</keyword>
<evidence type="ECO:0000256" key="1">
    <source>
        <dbReference type="ARBA" id="ARBA00009183"/>
    </source>
</evidence>
<keyword evidence="3 6" id="KW-0274">FAD</keyword>
<dbReference type="Pfam" id="PF00743">
    <property type="entry name" value="FMO-like"/>
    <property type="match status" value="2"/>
</dbReference>
<dbReference type="SUPFAM" id="SSF51905">
    <property type="entry name" value="FAD/NAD(P)-binding domain"/>
    <property type="match status" value="3"/>
</dbReference>
<keyword evidence="6" id="KW-0503">Monooxygenase</keyword>
<dbReference type="InterPro" id="IPR036188">
    <property type="entry name" value="FAD/NAD-bd_sf"/>
</dbReference>
<dbReference type="EMBL" id="JAEHOE010000131">
    <property type="protein sequence ID" value="KAG2485336.1"/>
    <property type="molecule type" value="Genomic_DNA"/>
</dbReference>
<dbReference type="AlphaFoldDB" id="A0A836BQE7"/>
<feature type="compositionally biased region" description="Low complexity" evidence="7">
    <location>
        <begin position="85"/>
        <end position="96"/>
    </location>
</feature>
<dbReference type="GO" id="GO:0050660">
    <property type="term" value="F:flavin adenine dinucleotide binding"/>
    <property type="evidence" value="ECO:0007669"/>
    <property type="project" value="InterPro"/>
</dbReference>
<name>A0A836BQE7_9CHLO</name>
<dbReference type="InterPro" id="IPR050346">
    <property type="entry name" value="FMO-like"/>
</dbReference>
<proteinExistence type="inferred from homology"/>
<evidence type="ECO:0000256" key="3">
    <source>
        <dbReference type="ARBA" id="ARBA00022827"/>
    </source>
</evidence>
<dbReference type="Gene3D" id="3.50.50.60">
    <property type="entry name" value="FAD/NAD(P)-binding domain"/>
    <property type="match status" value="4"/>
</dbReference>
<reference evidence="8" key="1">
    <citation type="journal article" date="2020" name="bioRxiv">
        <title>Comparative genomics of Chlamydomonas.</title>
        <authorList>
            <person name="Craig R.J."/>
            <person name="Hasan A.R."/>
            <person name="Ness R.W."/>
            <person name="Keightley P.D."/>
        </authorList>
    </citation>
    <scope>NUCLEOTIDE SEQUENCE</scope>
    <source>
        <strain evidence="8">CCAP 11/70</strain>
    </source>
</reference>
<dbReference type="PANTHER" id="PTHR23023">
    <property type="entry name" value="DIMETHYLANILINE MONOOXYGENASE"/>
    <property type="match status" value="1"/>
</dbReference>
<dbReference type="Proteomes" id="UP000612055">
    <property type="component" value="Unassembled WGS sequence"/>
</dbReference>
<dbReference type="GO" id="GO:0050661">
    <property type="term" value="F:NADP binding"/>
    <property type="evidence" value="ECO:0007669"/>
    <property type="project" value="InterPro"/>
</dbReference>
<dbReference type="PIRSF" id="PIRSF000332">
    <property type="entry name" value="FMO"/>
    <property type="match status" value="1"/>
</dbReference>
<comment type="caution">
    <text evidence="8">The sequence shown here is derived from an EMBL/GenBank/DDBJ whole genome shotgun (WGS) entry which is preliminary data.</text>
</comment>
<feature type="region of interest" description="Disordered" evidence="7">
    <location>
        <begin position="85"/>
        <end position="105"/>
    </location>
</feature>
<keyword evidence="4" id="KW-0521">NADP</keyword>
<dbReference type="GO" id="GO:0004499">
    <property type="term" value="F:N,N-dimethylaniline monooxygenase activity"/>
    <property type="evidence" value="ECO:0007669"/>
    <property type="project" value="InterPro"/>
</dbReference>
<evidence type="ECO:0000256" key="6">
    <source>
        <dbReference type="RuleBase" id="RU361177"/>
    </source>
</evidence>
<evidence type="ECO:0000256" key="2">
    <source>
        <dbReference type="ARBA" id="ARBA00022630"/>
    </source>
</evidence>
<evidence type="ECO:0000313" key="9">
    <source>
        <dbReference type="Proteomes" id="UP000612055"/>
    </source>
</evidence>
<dbReference type="InterPro" id="IPR000960">
    <property type="entry name" value="Flavin_mOase"/>
</dbReference>
<comment type="cofactor">
    <cofactor evidence="6">
        <name>FAD</name>
        <dbReference type="ChEBI" id="CHEBI:57692"/>
    </cofactor>
</comment>
<gene>
    <name evidence="8" type="ORF">HYH03_015918</name>
</gene>
<keyword evidence="5 6" id="KW-0560">Oxidoreductase</keyword>
<dbReference type="OrthoDB" id="66881at2759"/>
<evidence type="ECO:0000256" key="7">
    <source>
        <dbReference type="SAM" id="MobiDB-lite"/>
    </source>
</evidence>
<dbReference type="EC" id="1.-.-.-" evidence="6"/>
<comment type="similarity">
    <text evidence="1 6">Belongs to the FMO family.</text>
</comment>
<dbReference type="InterPro" id="IPR020946">
    <property type="entry name" value="Flavin_mOase-like"/>
</dbReference>